<name>A0ABV4XMN9_9CYAN</name>
<dbReference type="InterPro" id="IPR001387">
    <property type="entry name" value="Cro/C1-type_HTH"/>
</dbReference>
<evidence type="ECO:0000313" key="2">
    <source>
        <dbReference type="Proteomes" id="UP001576784"/>
    </source>
</evidence>
<gene>
    <name evidence="1" type="ORF">ACE1CI_08405</name>
</gene>
<dbReference type="Pfam" id="PF14516">
    <property type="entry name" value="AAA_35"/>
    <property type="match status" value="1"/>
</dbReference>
<dbReference type="Gene3D" id="1.10.260.40">
    <property type="entry name" value="lambda repressor-like DNA-binding domains"/>
    <property type="match status" value="1"/>
</dbReference>
<dbReference type="RefSeq" id="WP_413262617.1">
    <property type="nucleotide sequence ID" value="NZ_JBHFNR010000056.1"/>
</dbReference>
<dbReference type="SUPFAM" id="SSF47413">
    <property type="entry name" value="lambda repressor-like DNA-binding domains"/>
    <property type="match status" value="1"/>
</dbReference>
<dbReference type="SUPFAM" id="SSF52540">
    <property type="entry name" value="P-loop containing nucleoside triphosphate hydrolases"/>
    <property type="match status" value="1"/>
</dbReference>
<dbReference type="InterPro" id="IPR027417">
    <property type="entry name" value="P-loop_NTPase"/>
</dbReference>
<accession>A0ABV4XMN9</accession>
<evidence type="ECO:0000313" key="1">
    <source>
        <dbReference type="EMBL" id="MFB2892951.1"/>
    </source>
</evidence>
<dbReference type="Proteomes" id="UP001576784">
    <property type="component" value="Unassembled WGS sequence"/>
</dbReference>
<proteinExistence type="predicted"/>
<sequence>MYNESQVTSSKMVFVVLVTSPDRIPEQSLSAKRRRGVILSAQGWQRLQAAEYLSAARDNAGNPYTLEQLSDRTGISTKTLTKVRRRQNPVDQPTLTEYFKAFNLSLEKDDYINQDPDPDASFATLTSLLQTPLKGQLTIDSPLYIYRPPAEKLLLKEIVQPGALIRIRAPRQFGKTSLIAKALNHGEENHFRTAVVSLQLADSEVLGSLSQFLQWLCVMVSRSLGLPNYLEEYWNPMFGSSYSCNDYFESYLLPAADNPMLLVLDEVNLLFNYPKIAADFFGMLRAWYERSRHNTNGSELWQKLRLIIVYSTDVFLPLNIHQSPFNVGLLVTLSTFTQEQVQELVIRYGLTPTEFYATKLLKLLGGNPYLTQLALFHLSQQQVTLEQITATILTPDSIFDSHLRQQLGYLEQHPELKEAMKDVVLNPKGVELHPAKAFKLQGVGLIRFENGLAISSCELYQSYFAQILK</sequence>
<dbReference type="InterPro" id="IPR010982">
    <property type="entry name" value="Lambda_DNA-bd_dom_sf"/>
</dbReference>
<protein>
    <submittedName>
        <fullName evidence="1">AAA-like domain-containing protein</fullName>
    </submittedName>
</protein>
<dbReference type="Gene3D" id="3.40.50.300">
    <property type="entry name" value="P-loop containing nucleotide triphosphate hydrolases"/>
    <property type="match status" value="1"/>
</dbReference>
<keyword evidence="2" id="KW-1185">Reference proteome</keyword>
<dbReference type="CDD" id="cd00093">
    <property type="entry name" value="HTH_XRE"/>
    <property type="match status" value="1"/>
</dbReference>
<organism evidence="1 2">
    <name type="scientific">Floridaenema flaviceps BLCC-F50</name>
    <dbReference type="NCBI Taxonomy" id="3153642"/>
    <lineage>
        <taxon>Bacteria</taxon>
        <taxon>Bacillati</taxon>
        <taxon>Cyanobacteriota</taxon>
        <taxon>Cyanophyceae</taxon>
        <taxon>Oscillatoriophycideae</taxon>
        <taxon>Aerosakkonematales</taxon>
        <taxon>Aerosakkonemataceae</taxon>
        <taxon>Floridanema</taxon>
        <taxon>Floridanema flaviceps</taxon>
    </lineage>
</organism>
<dbReference type="EMBL" id="JBHFNR010000056">
    <property type="protein sequence ID" value="MFB2892951.1"/>
    <property type="molecule type" value="Genomic_DNA"/>
</dbReference>
<reference evidence="1 2" key="1">
    <citation type="submission" date="2024-09" db="EMBL/GenBank/DDBJ databases">
        <title>Floridaenema gen nov. (Aerosakkonemataceae, Aerosakkonematales ord. nov., Cyanobacteria) from benthic tropical and subtropical fresh waters, with the description of four new species.</title>
        <authorList>
            <person name="Moretto J.A."/>
            <person name="Berthold D.E."/>
            <person name="Lefler F.W."/>
            <person name="Huang I.-S."/>
            <person name="Laughinghouse H. IV."/>
        </authorList>
    </citation>
    <scope>NUCLEOTIDE SEQUENCE [LARGE SCALE GENOMIC DNA]</scope>
    <source>
        <strain evidence="1 2">BLCC-F50</strain>
    </source>
</reference>
<comment type="caution">
    <text evidence="1">The sequence shown here is derived from an EMBL/GenBank/DDBJ whole genome shotgun (WGS) entry which is preliminary data.</text>
</comment>